<gene>
    <name evidence="1" type="ORF">NCTC10297_00450</name>
    <name evidence="2" type="ORF">NCTC10297_01307</name>
</gene>
<evidence type="ECO:0000313" key="2">
    <source>
        <dbReference type="EMBL" id="VEG13344.1"/>
    </source>
</evidence>
<dbReference type="AlphaFoldDB" id="A0A3S4SYB7"/>
<organism evidence="1 3">
    <name type="scientific">Moraxella cuniculi</name>
    <dbReference type="NCBI Taxonomy" id="34061"/>
    <lineage>
        <taxon>Bacteria</taxon>
        <taxon>Pseudomonadati</taxon>
        <taxon>Pseudomonadota</taxon>
        <taxon>Gammaproteobacteria</taxon>
        <taxon>Moraxellales</taxon>
        <taxon>Moraxellaceae</taxon>
        <taxon>Moraxella</taxon>
    </lineage>
</organism>
<dbReference type="RefSeq" id="WP_126329789.1">
    <property type="nucleotide sequence ID" value="NZ_LR134343.1"/>
</dbReference>
<dbReference type="Proteomes" id="UP000274100">
    <property type="component" value="Chromosome"/>
</dbReference>
<accession>A0A3S4SYB7</accession>
<dbReference type="EMBL" id="LR134343">
    <property type="protein sequence ID" value="VEG12523.1"/>
    <property type="molecule type" value="Genomic_DNA"/>
</dbReference>
<sequence>MLNNSQLSNNKIRQLSITPNPKSYQEFLDALYCDLDFAIAELAKYKNICSQGIKNNPTQGENLINVIICVILTARGWQAGHDTSINGHADIVVTLPYMSYQWIGEGKIYSGPTYTTKGLNQLAYRYSTGLEGQNAGGLLIYIDSTNLNQKQILDKWFKSLQDSCFPIIKPNSPCANNSLAFYSTHTHPSSGLDYTIRHMTLDFRYNPKD</sequence>
<protein>
    <submittedName>
        <fullName evidence="1">Uncharacterized protein</fullName>
    </submittedName>
</protein>
<evidence type="ECO:0000313" key="3">
    <source>
        <dbReference type="Proteomes" id="UP000274100"/>
    </source>
</evidence>
<dbReference type="KEGG" id="mcun:NCTC10297_00450"/>
<evidence type="ECO:0000313" key="1">
    <source>
        <dbReference type="EMBL" id="VEG12523.1"/>
    </source>
</evidence>
<reference evidence="1 3" key="1">
    <citation type="submission" date="2018-12" db="EMBL/GenBank/DDBJ databases">
        <authorList>
            <consortium name="Pathogen Informatics"/>
        </authorList>
    </citation>
    <scope>NUCLEOTIDE SEQUENCE [LARGE SCALE GENOMIC DNA]</scope>
    <source>
        <strain evidence="1 3">NCTC10297</strain>
    </source>
</reference>
<proteinExistence type="predicted"/>
<dbReference type="EMBL" id="LR134343">
    <property type="protein sequence ID" value="VEG13344.1"/>
    <property type="molecule type" value="Genomic_DNA"/>
</dbReference>
<dbReference type="OrthoDB" id="509598at2"/>
<dbReference type="KEGG" id="mcun:NCTC10297_01307"/>
<name>A0A3S4SYB7_9GAMM</name>